<dbReference type="EMBL" id="BGZK01000260">
    <property type="protein sequence ID" value="GBP32469.1"/>
    <property type="molecule type" value="Genomic_DNA"/>
</dbReference>
<protein>
    <submittedName>
        <fullName evidence="1">Uncharacterized protein</fullName>
    </submittedName>
</protein>
<reference evidence="1 2" key="1">
    <citation type="journal article" date="2019" name="Commun. Biol.">
        <title>The bagworm genome reveals a unique fibroin gene that provides high tensile strength.</title>
        <authorList>
            <person name="Kono N."/>
            <person name="Nakamura H."/>
            <person name="Ohtoshi R."/>
            <person name="Tomita M."/>
            <person name="Numata K."/>
            <person name="Arakawa K."/>
        </authorList>
    </citation>
    <scope>NUCLEOTIDE SEQUENCE [LARGE SCALE GENOMIC DNA]</scope>
</reference>
<accession>A0A4C1V1S1</accession>
<gene>
    <name evidence="1" type="ORF">EVAR_24633_1</name>
</gene>
<evidence type="ECO:0000313" key="1">
    <source>
        <dbReference type="EMBL" id="GBP32469.1"/>
    </source>
</evidence>
<keyword evidence="2" id="KW-1185">Reference proteome</keyword>
<dbReference type="AlphaFoldDB" id="A0A4C1V1S1"/>
<dbReference type="Proteomes" id="UP000299102">
    <property type="component" value="Unassembled WGS sequence"/>
</dbReference>
<name>A0A4C1V1S1_EUMVA</name>
<proteinExistence type="predicted"/>
<sequence>MPSVVLIALATTLVNSPRPVVGRWSLTSTTIGSGEMPIFVQMGPRFDSSHTALPILDISDTSWLGRCLSVLVNNLPAHPSLAFNADPTHTFGYNSVSTLILVSSHVLVSFCPAFDSDFATSHSSDLDNAGSKC</sequence>
<evidence type="ECO:0000313" key="2">
    <source>
        <dbReference type="Proteomes" id="UP000299102"/>
    </source>
</evidence>
<comment type="caution">
    <text evidence="1">The sequence shown here is derived from an EMBL/GenBank/DDBJ whole genome shotgun (WGS) entry which is preliminary data.</text>
</comment>
<organism evidence="1 2">
    <name type="scientific">Eumeta variegata</name>
    <name type="common">Bagworm moth</name>
    <name type="synonym">Eumeta japonica</name>
    <dbReference type="NCBI Taxonomy" id="151549"/>
    <lineage>
        <taxon>Eukaryota</taxon>
        <taxon>Metazoa</taxon>
        <taxon>Ecdysozoa</taxon>
        <taxon>Arthropoda</taxon>
        <taxon>Hexapoda</taxon>
        <taxon>Insecta</taxon>
        <taxon>Pterygota</taxon>
        <taxon>Neoptera</taxon>
        <taxon>Endopterygota</taxon>
        <taxon>Lepidoptera</taxon>
        <taxon>Glossata</taxon>
        <taxon>Ditrysia</taxon>
        <taxon>Tineoidea</taxon>
        <taxon>Psychidae</taxon>
        <taxon>Oiketicinae</taxon>
        <taxon>Eumeta</taxon>
    </lineage>
</organism>